<dbReference type="EMBL" id="FR845719">
    <property type="protein sequence ID" value="CCA55173.1"/>
    <property type="molecule type" value="Genomic_DNA"/>
</dbReference>
<dbReference type="Pfam" id="PF02962">
    <property type="entry name" value="CHMI"/>
    <property type="match status" value="1"/>
</dbReference>
<dbReference type="InterPro" id="IPR004220">
    <property type="entry name" value="5-COMe_2-OHmuconate_Isoase"/>
</dbReference>
<keyword evidence="1" id="KW-0413">Isomerase</keyword>
<dbReference type="PATRIC" id="fig|953739.5.peg.4042"/>
<dbReference type="KEGG" id="sve:SVEN_1886"/>
<evidence type="ECO:0000313" key="2">
    <source>
        <dbReference type="Proteomes" id="UP000006854"/>
    </source>
</evidence>
<dbReference type="HOGENOM" id="CLU_139188_0_0_11"/>
<accession>F2RJG3</accession>
<dbReference type="OrthoDB" id="7203947at2"/>
<dbReference type="AlphaFoldDB" id="F2RJG3"/>
<dbReference type="Proteomes" id="UP000006854">
    <property type="component" value="Chromosome"/>
</dbReference>
<dbReference type="STRING" id="953739.SVEN_1886"/>
<dbReference type="GeneID" id="51862465"/>
<protein>
    <submittedName>
        <fullName evidence="1">Isomerase</fullName>
    </submittedName>
</protein>
<dbReference type="PANTHER" id="PTHR37950">
    <property type="entry name" value="4-HYDROXYPHENYLACETATE CATABOLISM PROTEIN"/>
    <property type="match status" value="1"/>
</dbReference>
<proteinExistence type="predicted"/>
<dbReference type="RefSeq" id="WP_015033091.1">
    <property type="nucleotide sequence ID" value="NC_018750.1"/>
</dbReference>
<name>F2RJG3_STRVP</name>
<reference evidence="1 2" key="1">
    <citation type="journal article" date="2011" name="BMC Genomics">
        <title>Genome-wide analysis of the role of GlnR in Streptomyces venezuelae provides new insights into global nitrogen regulation in actinomycetes.</title>
        <authorList>
            <person name="Pullan S.T."/>
            <person name="Bibb M.J."/>
            <person name="Merrick M."/>
        </authorList>
    </citation>
    <scope>NUCLEOTIDE SEQUENCE [LARGE SCALE GENOMIC DNA]</scope>
    <source>
        <strain evidence="1">ATCC 10712</strain>
    </source>
</reference>
<gene>
    <name evidence="1" type="ordered locus">SVEN_1886</name>
</gene>
<sequence>MPQITVDHSAPLDRRGFALALHPLVVKTVDTTLDACKTRFREAAETVVGDGTTEDALVHVEIALLAGRADELKARLSQAVLDLLPEFLKAPENVRLSVEIRDLEPSYRKR</sequence>
<keyword evidence="2" id="KW-1185">Reference proteome</keyword>
<organism evidence="1 2">
    <name type="scientific">Streptomyces venezuelae (strain ATCC 10712 / CBS 650.69 / DSM 40230 / JCM 4526 / NBRC 13096 / PD 04745)</name>
    <dbReference type="NCBI Taxonomy" id="953739"/>
    <lineage>
        <taxon>Bacteria</taxon>
        <taxon>Bacillati</taxon>
        <taxon>Actinomycetota</taxon>
        <taxon>Actinomycetes</taxon>
        <taxon>Kitasatosporales</taxon>
        <taxon>Streptomycetaceae</taxon>
        <taxon>Streptomyces</taxon>
    </lineage>
</organism>
<dbReference type="eggNOG" id="COG3232">
    <property type="taxonomic scope" value="Bacteria"/>
</dbReference>
<dbReference type="InterPro" id="IPR014347">
    <property type="entry name" value="Tautomerase/MIF_sf"/>
</dbReference>
<dbReference type="GO" id="GO:0008704">
    <property type="term" value="F:5-carboxymethyl-2-hydroxymuconate delta-isomerase activity"/>
    <property type="evidence" value="ECO:0007669"/>
    <property type="project" value="InterPro"/>
</dbReference>
<evidence type="ECO:0000313" key="1">
    <source>
        <dbReference type="EMBL" id="CCA55173.1"/>
    </source>
</evidence>
<dbReference type="SUPFAM" id="SSF55331">
    <property type="entry name" value="Tautomerase/MIF"/>
    <property type="match status" value="1"/>
</dbReference>
<dbReference type="PANTHER" id="PTHR37950:SF1">
    <property type="entry name" value="4-HYDROXYPHENYLACETATE CATABOLISM PROTEIN"/>
    <property type="match status" value="1"/>
</dbReference>
<dbReference type="Gene3D" id="3.30.429.10">
    <property type="entry name" value="Macrophage Migration Inhibitory Factor"/>
    <property type="match status" value="1"/>
</dbReference>